<dbReference type="Proteomes" id="UP000317550">
    <property type="component" value="Chromosome"/>
</dbReference>
<dbReference type="InterPro" id="IPR043128">
    <property type="entry name" value="Rev_trsase/Diguanyl_cyclase"/>
</dbReference>
<dbReference type="GO" id="GO:0005886">
    <property type="term" value="C:plasma membrane"/>
    <property type="evidence" value="ECO:0007669"/>
    <property type="project" value="TreeGrafter"/>
</dbReference>
<gene>
    <name evidence="4" type="ORF">FNU76_08020</name>
</gene>
<proteinExistence type="predicted"/>
<dbReference type="SUPFAM" id="SSF55073">
    <property type="entry name" value="Nucleotide cyclase"/>
    <property type="match status" value="1"/>
</dbReference>
<dbReference type="CDD" id="cd01949">
    <property type="entry name" value="GGDEF"/>
    <property type="match status" value="1"/>
</dbReference>
<dbReference type="Pfam" id="PF00990">
    <property type="entry name" value="GGDEF"/>
    <property type="match status" value="1"/>
</dbReference>
<dbReference type="GO" id="GO:1902201">
    <property type="term" value="P:negative regulation of bacterial-type flagellum-dependent cell motility"/>
    <property type="evidence" value="ECO:0007669"/>
    <property type="project" value="TreeGrafter"/>
</dbReference>
<dbReference type="OrthoDB" id="23692at2"/>
<comment type="catalytic activity">
    <reaction evidence="2">
        <text>2 GTP = 3',3'-c-di-GMP + 2 diphosphate</text>
        <dbReference type="Rhea" id="RHEA:24898"/>
        <dbReference type="ChEBI" id="CHEBI:33019"/>
        <dbReference type="ChEBI" id="CHEBI:37565"/>
        <dbReference type="ChEBI" id="CHEBI:58805"/>
        <dbReference type="EC" id="2.7.7.65"/>
    </reaction>
</comment>
<dbReference type="Gene3D" id="3.30.70.270">
    <property type="match status" value="1"/>
</dbReference>
<name>A0A516SDV2_9NEIS</name>
<evidence type="ECO:0000256" key="2">
    <source>
        <dbReference type="ARBA" id="ARBA00034247"/>
    </source>
</evidence>
<dbReference type="FunFam" id="3.30.70.270:FF:000001">
    <property type="entry name" value="Diguanylate cyclase domain protein"/>
    <property type="match status" value="1"/>
</dbReference>
<feature type="domain" description="GGDEF" evidence="3">
    <location>
        <begin position="189"/>
        <end position="320"/>
    </location>
</feature>
<evidence type="ECO:0000259" key="3">
    <source>
        <dbReference type="PROSITE" id="PS50887"/>
    </source>
</evidence>
<dbReference type="PROSITE" id="PS50887">
    <property type="entry name" value="GGDEF"/>
    <property type="match status" value="1"/>
</dbReference>
<reference evidence="5" key="1">
    <citation type="submission" date="2019-07" db="EMBL/GenBank/DDBJ databases">
        <title>Chitinimonas sp. nov., isolated from Ny-Alesund, arctica soil.</title>
        <authorList>
            <person name="Xu Q."/>
            <person name="Peng F."/>
        </authorList>
    </citation>
    <scope>NUCLEOTIDE SEQUENCE [LARGE SCALE GENOMIC DNA]</scope>
    <source>
        <strain evidence="5">R3-44</strain>
    </source>
</reference>
<dbReference type="EMBL" id="CP041730">
    <property type="protein sequence ID" value="QDQ26310.1"/>
    <property type="molecule type" value="Genomic_DNA"/>
</dbReference>
<dbReference type="InterPro" id="IPR000160">
    <property type="entry name" value="GGDEF_dom"/>
</dbReference>
<accession>A0A516SDV2</accession>
<dbReference type="SMART" id="SM00267">
    <property type="entry name" value="GGDEF"/>
    <property type="match status" value="1"/>
</dbReference>
<dbReference type="AlphaFoldDB" id="A0A516SDV2"/>
<dbReference type="EC" id="2.7.7.65" evidence="1"/>
<dbReference type="InterPro" id="IPR029787">
    <property type="entry name" value="Nucleotide_cyclase"/>
</dbReference>
<keyword evidence="5" id="KW-1185">Reference proteome</keyword>
<dbReference type="GO" id="GO:0052621">
    <property type="term" value="F:diguanylate cyclase activity"/>
    <property type="evidence" value="ECO:0007669"/>
    <property type="project" value="UniProtKB-EC"/>
</dbReference>
<organism evidence="4 5">
    <name type="scientific">Chitinimonas arctica</name>
    <dbReference type="NCBI Taxonomy" id="2594795"/>
    <lineage>
        <taxon>Bacteria</taxon>
        <taxon>Pseudomonadati</taxon>
        <taxon>Pseudomonadota</taxon>
        <taxon>Betaproteobacteria</taxon>
        <taxon>Neisseriales</taxon>
        <taxon>Chitinibacteraceae</taxon>
        <taxon>Chitinimonas</taxon>
    </lineage>
</organism>
<evidence type="ECO:0000256" key="1">
    <source>
        <dbReference type="ARBA" id="ARBA00012528"/>
    </source>
</evidence>
<dbReference type="InterPro" id="IPR050469">
    <property type="entry name" value="Diguanylate_Cyclase"/>
</dbReference>
<dbReference type="PANTHER" id="PTHR45138">
    <property type="entry name" value="REGULATORY COMPONENTS OF SENSORY TRANSDUCTION SYSTEM"/>
    <property type="match status" value="1"/>
</dbReference>
<sequence length="320" mass="35646">MTMNERTATPSPSHTLTPSDIARVALKRLAELGLPPTPENYTKFYNAIAAIKSPTDKSSEELKSAYQVLFRVSDVLDGMNEASGLLLEDLSRGGAVMDKSLDTLRSSNDPEQLQAVLGELIESTGSVRQTVSSSHRDLQELKQAMDKIQTDLALNRKTLEQDPLTGALNRQGLEHLLAREVKRVRRAAYALTVAILDLDEFKRVNDRHGHLVGDKVLMHFSSIAKAVLRESDILVRYGGEEFLVLLPETDLNGARFVIDRLRQVNAKTPYFYQNQHIEIRFSTGVAELKADENGHAMLLRADQAMYRAKGAGRDQMVFAD</sequence>
<dbReference type="PANTHER" id="PTHR45138:SF9">
    <property type="entry name" value="DIGUANYLATE CYCLASE DGCM-RELATED"/>
    <property type="match status" value="1"/>
</dbReference>
<evidence type="ECO:0000313" key="4">
    <source>
        <dbReference type="EMBL" id="QDQ26310.1"/>
    </source>
</evidence>
<evidence type="ECO:0000313" key="5">
    <source>
        <dbReference type="Proteomes" id="UP000317550"/>
    </source>
</evidence>
<dbReference type="GO" id="GO:0043709">
    <property type="term" value="P:cell adhesion involved in single-species biofilm formation"/>
    <property type="evidence" value="ECO:0007669"/>
    <property type="project" value="TreeGrafter"/>
</dbReference>
<protein>
    <recommendedName>
        <fullName evidence="1">diguanylate cyclase</fullName>
        <ecNumber evidence="1">2.7.7.65</ecNumber>
    </recommendedName>
</protein>
<dbReference type="KEGG" id="cari:FNU76_08020"/>
<dbReference type="NCBIfam" id="TIGR00254">
    <property type="entry name" value="GGDEF"/>
    <property type="match status" value="1"/>
</dbReference>